<reference evidence="4 5" key="1">
    <citation type="submission" date="2019-12" db="EMBL/GenBank/DDBJ databases">
        <authorList>
            <person name="Floudas D."/>
            <person name="Bentzer J."/>
            <person name="Ahren D."/>
            <person name="Johansson T."/>
            <person name="Persson P."/>
            <person name="Tunlid A."/>
        </authorList>
    </citation>
    <scope>NUCLEOTIDE SEQUENCE [LARGE SCALE GENOMIC DNA]</scope>
    <source>
        <strain evidence="4 5">CBS 102.39</strain>
    </source>
</reference>
<evidence type="ECO:0000256" key="2">
    <source>
        <dbReference type="SAM" id="MobiDB-lite"/>
    </source>
</evidence>
<comment type="caution">
    <text evidence="4">The sequence shown here is derived from an EMBL/GenBank/DDBJ whole genome shotgun (WGS) entry which is preliminary data.</text>
</comment>
<dbReference type="AlphaFoldDB" id="A0A8H4QIT4"/>
<dbReference type="SUPFAM" id="SSF52540">
    <property type="entry name" value="P-loop containing nucleoside triphosphate hydrolases"/>
    <property type="match status" value="1"/>
</dbReference>
<gene>
    <name evidence="4" type="ORF">D9613_004493</name>
</gene>
<feature type="region of interest" description="Disordered" evidence="2">
    <location>
        <begin position="26"/>
        <end position="47"/>
    </location>
</feature>
<dbReference type="PANTHER" id="PTHR10039:SF16">
    <property type="entry name" value="GPI INOSITOL-DEACYLASE"/>
    <property type="match status" value="1"/>
</dbReference>
<keyword evidence="5" id="KW-1185">Reference proteome</keyword>
<sequence length="813" mass="91736">MGSLEHIPHLFHFKCYLVDVHQSEDASPESRPTFSAQNRRSHGMTVSGTVHCPPQGVFTIPNINIQHQSYLHTLSMSQLGPQAPPLINLSGNSILSGGNFTQHNQIYNVRKGERDGYARLAEHAAPNALHDSGHVVDPPKCHPNTRVAIIQTVIDWSSGTTVDKEMNAKAILWLKGGAGAGKSAIARSVAERTSKEGLLLGTFFFGAGDATRNHVGGLVATLAYQICSVLPKLREVVTSFIEDDPLIFSRSLSAQFTTLLIRPLSIIFANHSGSTQIPRLVIIDGLDECTANIDSQRDLLFTLLEVTSSTSLIRFLVCSRPESHLNDAFSSARMANTHYKIFLDADYSAREDIELYLKDKFRGIKEGHVFKHKLPTTWPSPDIIRNLAYESSGQFIYAATVVRYIQSPRHRPDQRLDAILNLRPPFKDLPFTELDALYRHIISKADDLSIVLNILAFPVLYGSFDVTYLEKMLHLEEGDVEVILADLQSLITILDSPWWDPGKSVKLLHKSLTDFLCDSQRAGDLYQDYSAVRVQHITRSIDMVSTTFKHGGIQALDDTAICLASASKLLTGIRQESPGSIHNLNGTMPSNIYSDFLQAARQLPTFDLIKQYFLPFYLERLRSDKDIQESARLIYLQHIRLYCDAVLSLLEDELSNDWKAHFVLPWKSMGIRKFLRWDRGTFCDFVYRISLDAELMPGSWSLDNYFSDILEISNDLTKGTKREAILALSASFCVAFLCDNRSTTADTRHIFKYTGIDQRRRREHPWRWRRMIPRRRSLGNQPVIMKFGPLLTHDHAREHGDEDHGATRTSSSF</sequence>
<dbReference type="InterPro" id="IPR027417">
    <property type="entry name" value="P-loop_NTPase"/>
</dbReference>
<name>A0A8H4QIT4_9AGAR</name>
<dbReference type="Pfam" id="PF24883">
    <property type="entry name" value="NPHP3_N"/>
    <property type="match status" value="1"/>
</dbReference>
<dbReference type="Gene3D" id="3.40.50.300">
    <property type="entry name" value="P-loop containing nucleotide triphosphate hydrolases"/>
    <property type="match status" value="1"/>
</dbReference>
<evidence type="ECO:0000256" key="1">
    <source>
        <dbReference type="ARBA" id="ARBA00022737"/>
    </source>
</evidence>
<dbReference type="EMBL" id="JAACJL010000057">
    <property type="protein sequence ID" value="KAF4611551.1"/>
    <property type="molecule type" value="Genomic_DNA"/>
</dbReference>
<dbReference type="Proteomes" id="UP000521872">
    <property type="component" value="Unassembled WGS sequence"/>
</dbReference>
<keyword evidence="1" id="KW-0677">Repeat</keyword>
<dbReference type="InterPro" id="IPR056884">
    <property type="entry name" value="NPHP3-like_N"/>
</dbReference>
<organism evidence="4 5">
    <name type="scientific">Agrocybe pediades</name>
    <dbReference type="NCBI Taxonomy" id="84607"/>
    <lineage>
        <taxon>Eukaryota</taxon>
        <taxon>Fungi</taxon>
        <taxon>Dikarya</taxon>
        <taxon>Basidiomycota</taxon>
        <taxon>Agaricomycotina</taxon>
        <taxon>Agaricomycetes</taxon>
        <taxon>Agaricomycetidae</taxon>
        <taxon>Agaricales</taxon>
        <taxon>Agaricineae</taxon>
        <taxon>Strophariaceae</taxon>
        <taxon>Agrocybe</taxon>
    </lineage>
</organism>
<evidence type="ECO:0000313" key="4">
    <source>
        <dbReference type="EMBL" id="KAF4611551.1"/>
    </source>
</evidence>
<feature type="compositionally biased region" description="Polar residues" evidence="2">
    <location>
        <begin position="30"/>
        <end position="47"/>
    </location>
</feature>
<evidence type="ECO:0000313" key="5">
    <source>
        <dbReference type="Proteomes" id="UP000521872"/>
    </source>
</evidence>
<evidence type="ECO:0000259" key="3">
    <source>
        <dbReference type="Pfam" id="PF24883"/>
    </source>
</evidence>
<dbReference type="PANTHER" id="PTHR10039">
    <property type="entry name" value="AMELOGENIN"/>
    <property type="match status" value="1"/>
</dbReference>
<accession>A0A8H4QIT4</accession>
<feature type="domain" description="Nephrocystin 3-like N-terminal" evidence="3">
    <location>
        <begin position="166"/>
        <end position="320"/>
    </location>
</feature>
<protein>
    <recommendedName>
        <fullName evidence="3">Nephrocystin 3-like N-terminal domain-containing protein</fullName>
    </recommendedName>
</protein>
<proteinExistence type="predicted"/>